<feature type="region of interest" description="Disordered" evidence="1">
    <location>
        <begin position="172"/>
        <end position="196"/>
    </location>
</feature>
<dbReference type="OrthoDB" id="10252171at2759"/>
<dbReference type="InterPro" id="IPR052104">
    <property type="entry name" value="Mito_Release_Factor_mL62"/>
</dbReference>
<evidence type="ECO:0000256" key="1">
    <source>
        <dbReference type="SAM" id="MobiDB-lite"/>
    </source>
</evidence>
<dbReference type="GO" id="GO:0004045">
    <property type="term" value="F:peptidyl-tRNA hydrolase activity"/>
    <property type="evidence" value="ECO:0007669"/>
    <property type="project" value="TreeGrafter"/>
</dbReference>
<accession>A0A4U0TQ59</accession>
<dbReference type="Gene3D" id="3.30.160.20">
    <property type="match status" value="1"/>
</dbReference>
<dbReference type="EMBL" id="NAJL01000046">
    <property type="protein sequence ID" value="TKA24231.1"/>
    <property type="molecule type" value="Genomic_DNA"/>
</dbReference>
<comment type="caution">
    <text evidence="3">The sequence shown here is derived from an EMBL/GenBank/DDBJ whole genome shotgun (WGS) entry which is preliminary data.</text>
</comment>
<dbReference type="PROSITE" id="PS50011">
    <property type="entry name" value="PROTEIN_KINASE_DOM"/>
    <property type="match status" value="1"/>
</dbReference>
<name>A0A4U0TQ59_9PEZI</name>
<dbReference type="GO" id="GO:0004672">
    <property type="term" value="F:protein kinase activity"/>
    <property type="evidence" value="ECO:0007669"/>
    <property type="project" value="InterPro"/>
</dbReference>
<dbReference type="GO" id="GO:0070126">
    <property type="term" value="P:mitochondrial translational termination"/>
    <property type="evidence" value="ECO:0007669"/>
    <property type="project" value="TreeGrafter"/>
</dbReference>
<keyword evidence="4" id="KW-1185">Reference proteome</keyword>
<dbReference type="InterPro" id="IPR011009">
    <property type="entry name" value="Kinase-like_dom_sf"/>
</dbReference>
<protein>
    <recommendedName>
        <fullName evidence="2">Protein kinase domain-containing protein</fullName>
    </recommendedName>
</protein>
<dbReference type="SUPFAM" id="SSF56112">
    <property type="entry name" value="Protein kinase-like (PK-like)"/>
    <property type="match status" value="1"/>
</dbReference>
<dbReference type="PANTHER" id="PTHR11075:SF54">
    <property type="entry name" value="LARGE RIBOSOMAL SUBUNIT PROTEIN ML62"/>
    <property type="match status" value="1"/>
</dbReference>
<reference evidence="3 4" key="1">
    <citation type="submission" date="2017-03" db="EMBL/GenBank/DDBJ databases">
        <title>Genomes of endolithic fungi from Antarctica.</title>
        <authorList>
            <person name="Coleine C."/>
            <person name="Masonjones S."/>
            <person name="Stajich J.E."/>
        </authorList>
    </citation>
    <scope>NUCLEOTIDE SEQUENCE [LARGE SCALE GENOMIC DNA]</scope>
    <source>
        <strain evidence="3 4">CCFEE 6315</strain>
    </source>
</reference>
<sequence length="526" mass="58802">MEARLLDLLGSKRQMRGKAMGVAIKTYAGFARSRDGDVTDEELDAARQWLARLDPDTIPRSICDISFSRSSGPGGQNVNKVSSKATVRIPTPSILPLLPPILHPYITSSRYHAQKSSELVIQADDSRKQTDNVNACFRRLHDLITEAGKQAVPGETSPEQTKRVEGLQKAEAAGRRKMKEYQSKKKAARRGGASKMPAARTILQHAEITSVVGESGRVYAQGEVLQRHREDHALSIFKAKSGDEDFVFKRVSRPFYDQSLRLAAEFVGSRRLRMHNDCKQAENLLIYPYFNSTLLTLIREDPDFPLLERQRILRHVGEALQEFHGRNWVHIDVKPDNILVSWKCNEKGEKVVTSAALGDFDIALKLEDGQQLRTPQAIGNAMWRSPEGQTGRGVTKASDIYSFGLVCIYVMGGKDYLLLDNYKELVRNHISAEQEVLTRHFCFFGPVPEALPKHVDSEAWCAALEAASDDANKTVKEVPGLRFAHWGEELGPEAHDMLSGMTSLDPGARPTIHQVLASPWWEDDVL</sequence>
<dbReference type="Pfam" id="PF00472">
    <property type="entry name" value="RF-1"/>
    <property type="match status" value="1"/>
</dbReference>
<dbReference type="GO" id="GO:0005524">
    <property type="term" value="F:ATP binding"/>
    <property type="evidence" value="ECO:0007669"/>
    <property type="project" value="InterPro"/>
</dbReference>
<dbReference type="Gene3D" id="1.10.510.10">
    <property type="entry name" value="Transferase(Phosphotransferase) domain 1"/>
    <property type="match status" value="1"/>
</dbReference>
<dbReference type="SMART" id="SM00220">
    <property type="entry name" value="S_TKc"/>
    <property type="match status" value="1"/>
</dbReference>
<dbReference type="Pfam" id="PF00069">
    <property type="entry name" value="Pkinase"/>
    <property type="match status" value="1"/>
</dbReference>
<gene>
    <name evidence="3" type="ORF">B0A50_05995</name>
</gene>
<feature type="domain" description="Protein kinase" evidence="2">
    <location>
        <begin position="167"/>
        <end position="521"/>
    </location>
</feature>
<dbReference type="GO" id="GO:0005762">
    <property type="term" value="C:mitochondrial large ribosomal subunit"/>
    <property type="evidence" value="ECO:0007669"/>
    <property type="project" value="TreeGrafter"/>
</dbReference>
<proteinExistence type="predicted"/>
<dbReference type="AlphaFoldDB" id="A0A4U0TQ59"/>
<organism evidence="3 4">
    <name type="scientific">Salinomyces thailandicus</name>
    <dbReference type="NCBI Taxonomy" id="706561"/>
    <lineage>
        <taxon>Eukaryota</taxon>
        <taxon>Fungi</taxon>
        <taxon>Dikarya</taxon>
        <taxon>Ascomycota</taxon>
        <taxon>Pezizomycotina</taxon>
        <taxon>Dothideomycetes</taxon>
        <taxon>Dothideomycetidae</taxon>
        <taxon>Mycosphaerellales</taxon>
        <taxon>Teratosphaeriaceae</taxon>
        <taxon>Salinomyces</taxon>
    </lineage>
</organism>
<dbReference type="GO" id="GO:0016150">
    <property type="term" value="F:translation release factor activity, codon nonspecific"/>
    <property type="evidence" value="ECO:0007669"/>
    <property type="project" value="TreeGrafter"/>
</dbReference>
<dbReference type="Proteomes" id="UP000308549">
    <property type="component" value="Unassembled WGS sequence"/>
</dbReference>
<evidence type="ECO:0000313" key="4">
    <source>
        <dbReference type="Proteomes" id="UP000308549"/>
    </source>
</evidence>
<dbReference type="InterPro" id="IPR000719">
    <property type="entry name" value="Prot_kinase_dom"/>
</dbReference>
<dbReference type="InterPro" id="IPR000352">
    <property type="entry name" value="Pep_chain_release_fac_I"/>
</dbReference>
<dbReference type="PANTHER" id="PTHR11075">
    <property type="entry name" value="PEPTIDE CHAIN RELEASE FACTOR"/>
    <property type="match status" value="1"/>
</dbReference>
<evidence type="ECO:0000259" key="2">
    <source>
        <dbReference type="PROSITE" id="PS50011"/>
    </source>
</evidence>
<dbReference type="SUPFAM" id="SSF110916">
    <property type="entry name" value="Peptidyl-tRNA hydrolase domain-like"/>
    <property type="match status" value="1"/>
</dbReference>
<evidence type="ECO:0000313" key="3">
    <source>
        <dbReference type="EMBL" id="TKA24231.1"/>
    </source>
</evidence>
<feature type="compositionally biased region" description="Basic and acidic residues" evidence="1">
    <location>
        <begin position="172"/>
        <end position="183"/>
    </location>
</feature>